<dbReference type="PROSITE" id="PS00105">
    <property type="entry name" value="AA_TRANSFER_CLASS_1"/>
    <property type="match status" value="1"/>
</dbReference>
<dbReference type="OrthoDB" id="9813612at2"/>
<proteinExistence type="predicted"/>
<dbReference type="InterPro" id="IPR004839">
    <property type="entry name" value="Aminotransferase_I/II_large"/>
</dbReference>
<reference evidence="12" key="1">
    <citation type="submission" date="2010-02" db="EMBL/GenBank/DDBJ databases">
        <title>Complete sequence of Desulfurivibrio alkaliphilus AHT2.</title>
        <authorList>
            <consortium name="US DOE Joint Genome Institute"/>
            <person name="Pitluck S."/>
            <person name="Chertkov O."/>
            <person name="Detter J.C."/>
            <person name="Han C."/>
            <person name="Tapia R."/>
            <person name="Larimer F."/>
            <person name="Land M."/>
            <person name="Hauser L."/>
            <person name="Kyrpides N."/>
            <person name="Mikhailova N."/>
            <person name="Sorokin D.Y."/>
            <person name="Muyzer G."/>
            <person name="Woyke T."/>
        </authorList>
    </citation>
    <scope>NUCLEOTIDE SEQUENCE [LARGE SCALE GENOMIC DNA]</scope>
    <source>
        <strain evidence="12">DSM 19089 / UNIQEM U267 / AHT2</strain>
    </source>
</reference>
<dbReference type="SUPFAM" id="SSF53383">
    <property type="entry name" value="PLP-dependent transferases"/>
    <property type="match status" value="1"/>
</dbReference>
<dbReference type="Pfam" id="PF00155">
    <property type="entry name" value="Aminotran_1_2"/>
    <property type="match status" value="1"/>
</dbReference>
<dbReference type="RefSeq" id="WP_013163813.1">
    <property type="nucleotide sequence ID" value="NC_014216.1"/>
</dbReference>
<dbReference type="GO" id="GO:0030170">
    <property type="term" value="F:pyridoxal phosphate binding"/>
    <property type="evidence" value="ECO:0007669"/>
    <property type="project" value="InterPro"/>
</dbReference>
<name>D6Z411_DESAT</name>
<evidence type="ECO:0000256" key="9">
    <source>
        <dbReference type="ARBA" id="ARBA00048531"/>
    </source>
</evidence>
<sequence>MSATTPHGGNLRQLAAQAGRPAEELLDFSASINPLGMPPAARRAIIDHIDRLGHYPDPLAGELVTAIAEAYRVNSELLLAGNGSTELIYLALRVLKPRQVLLTAPGFGEYERAARLAGAEIKWLRLSKKNELRIDPAAFIAAMADCDLALLCNPNNPTGHALSRPEVAAIAEAAKTHRCYLLLDEAFADFCPEVSLLGHFYNTHLLILRSLTKFFALPGLRLGFLLLPRSLRRAFLAHKEPWSVNTLAEAAAVAALADEEFAQRSRRFMAEERPWLAGELARRTGARVYPAAANYLLLETPQAQELLTGLLQQGIALRDCSNFRGLNANFLRTAIRSRQENQRLLAALATIL</sequence>
<dbReference type="InterPro" id="IPR015422">
    <property type="entry name" value="PyrdxlP-dep_Trfase_small"/>
</dbReference>
<dbReference type="InterPro" id="IPR015424">
    <property type="entry name" value="PyrdxlP-dep_Trfase"/>
</dbReference>
<dbReference type="Gene3D" id="3.40.640.10">
    <property type="entry name" value="Type I PLP-dependent aspartate aminotransferase-like (Major domain)"/>
    <property type="match status" value="1"/>
</dbReference>
<dbReference type="EMBL" id="CP001940">
    <property type="protein sequence ID" value="ADH86286.1"/>
    <property type="molecule type" value="Genomic_DNA"/>
</dbReference>
<comment type="pathway">
    <text evidence="3">Cofactor biosynthesis; adenosylcobalamin biosynthesis.</text>
</comment>
<dbReference type="CDD" id="cd00609">
    <property type="entry name" value="AAT_like"/>
    <property type="match status" value="1"/>
</dbReference>
<dbReference type="Proteomes" id="UP000001508">
    <property type="component" value="Chromosome"/>
</dbReference>
<evidence type="ECO:0000256" key="2">
    <source>
        <dbReference type="ARBA" id="ARBA00003444"/>
    </source>
</evidence>
<protein>
    <recommendedName>
        <fullName evidence="4">threonine-phosphate decarboxylase</fullName>
        <ecNumber evidence="4">4.1.1.81</ecNumber>
    </recommendedName>
    <alternativeName>
        <fullName evidence="8">L-threonine-O-3-phosphate decarboxylase</fullName>
    </alternativeName>
</protein>
<dbReference type="GO" id="GO:0048472">
    <property type="term" value="F:threonine-phosphate decarboxylase activity"/>
    <property type="evidence" value="ECO:0007669"/>
    <property type="project" value="UniProtKB-EC"/>
</dbReference>
<evidence type="ECO:0000256" key="6">
    <source>
        <dbReference type="ARBA" id="ARBA00022898"/>
    </source>
</evidence>
<evidence type="ECO:0000256" key="4">
    <source>
        <dbReference type="ARBA" id="ARBA00012285"/>
    </source>
</evidence>
<dbReference type="NCBIfam" id="TIGR01140">
    <property type="entry name" value="L_thr_O3P_dcar"/>
    <property type="match status" value="1"/>
</dbReference>
<dbReference type="PANTHER" id="PTHR42885">
    <property type="entry name" value="HISTIDINOL-PHOSPHATE AMINOTRANSFERASE-RELATED"/>
    <property type="match status" value="1"/>
</dbReference>
<dbReference type="InParanoid" id="D6Z411"/>
<keyword evidence="7" id="KW-0456">Lyase</keyword>
<comment type="function">
    <text evidence="2">Decarboxylates L-threonine-O-3-phosphate to yield (R)-1-amino-2-propanol O-2-phosphate, the precursor for the linkage between the nucleotide loop and the corrin ring in cobalamin.</text>
</comment>
<dbReference type="GO" id="GO:0009236">
    <property type="term" value="P:cobalamin biosynthetic process"/>
    <property type="evidence" value="ECO:0007669"/>
    <property type="project" value="UniProtKB-UniPathway"/>
</dbReference>
<dbReference type="STRING" id="589865.DaAHT2_1591"/>
<evidence type="ECO:0000256" key="5">
    <source>
        <dbReference type="ARBA" id="ARBA00022573"/>
    </source>
</evidence>
<evidence type="ECO:0000313" key="12">
    <source>
        <dbReference type="Proteomes" id="UP000001508"/>
    </source>
</evidence>
<dbReference type="eggNOG" id="COG0079">
    <property type="taxonomic scope" value="Bacteria"/>
</dbReference>
<evidence type="ECO:0000256" key="7">
    <source>
        <dbReference type="ARBA" id="ARBA00023239"/>
    </source>
</evidence>
<keyword evidence="5" id="KW-0169">Cobalamin biosynthesis</keyword>
<dbReference type="EC" id="4.1.1.81" evidence="4"/>
<comment type="catalytic activity">
    <reaction evidence="9">
        <text>O-phospho-L-threonine + H(+) = (R)-1-aminopropan-2-yl phosphate + CO2</text>
        <dbReference type="Rhea" id="RHEA:11492"/>
        <dbReference type="ChEBI" id="CHEBI:15378"/>
        <dbReference type="ChEBI" id="CHEBI:16526"/>
        <dbReference type="ChEBI" id="CHEBI:58563"/>
        <dbReference type="ChEBI" id="CHEBI:58675"/>
        <dbReference type="EC" id="4.1.1.81"/>
    </reaction>
</comment>
<evidence type="ECO:0000256" key="3">
    <source>
        <dbReference type="ARBA" id="ARBA00004953"/>
    </source>
</evidence>
<feature type="domain" description="Aminotransferase class I/classII large" evidence="10">
    <location>
        <begin position="24"/>
        <end position="348"/>
    </location>
</feature>
<evidence type="ECO:0000313" key="11">
    <source>
        <dbReference type="EMBL" id="ADH86286.1"/>
    </source>
</evidence>
<dbReference type="InterPro" id="IPR015421">
    <property type="entry name" value="PyrdxlP-dep_Trfase_major"/>
</dbReference>
<evidence type="ECO:0000256" key="1">
    <source>
        <dbReference type="ARBA" id="ARBA00001933"/>
    </source>
</evidence>
<organism evidence="11 12">
    <name type="scientific">Desulfurivibrio alkaliphilus (strain DSM 19089 / UNIQEM U267 / AHT2)</name>
    <dbReference type="NCBI Taxonomy" id="589865"/>
    <lineage>
        <taxon>Bacteria</taxon>
        <taxon>Pseudomonadati</taxon>
        <taxon>Thermodesulfobacteriota</taxon>
        <taxon>Desulfobulbia</taxon>
        <taxon>Desulfobulbales</taxon>
        <taxon>Desulfobulbaceae</taxon>
        <taxon>Desulfurivibrio</taxon>
    </lineage>
</organism>
<dbReference type="InterPro" id="IPR005860">
    <property type="entry name" value="CobD"/>
</dbReference>
<keyword evidence="12" id="KW-1185">Reference proteome</keyword>
<dbReference type="PANTHER" id="PTHR42885:SF1">
    <property type="entry name" value="THREONINE-PHOSPHATE DECARBOXYLASE"/>
    <property type="match status" value="1"/>
</dbReference>
<accession>D6Z411</accession>
<dbReference type="InterPro" id="IPR004838">
    <property type="entry name" value="NHTrfase_class1_PyrdxlP-BS"/>
</dbReference>
<evidence type="ECO:0000256" key="8">
    <source>
        <dbReference type="ARBA" id="ARBA00029996"/>
    </source>
</evidence>
<evidence type="ECO:0000259" key="10">
    <source>
        <dbReference type="Pfam" id="PF00155"/>
    </source>
</evidence>
<dbReference type="HOGENOM" id="CLU_017584_3_2_7"/>
<dbReference type="Gene3D" id="3.90.1150.10">
    <property type="entry name" value="Aspartate Aminotransferase, domain 1"/>
    <property type="match status" value="1"/>
</dbReference>
<comment type="cofactor">
    <cofactor evidence="1">
        <name>pyridoxal 5'-phosphate</name>
        <dbReference type="ChEBI" id="CHEBI:597326"/>
    </cofactor>
</comment>
<dbReference type="UniPathway" id="UPA00148"/>
<dbReference type="KEGG" id="dak:DaAHT2_1591"/>
<dbReference type="AlphaFoldDB" id="D6Z411"/>
<keyword evidence="6" id="KW-0663">Pyridoxal phosphate</keyword>
<gene>
    <name evidence="11" type="ordered locus">DaAHT2_1591</name>
</gene>